<protein>
    <submittedName>
        <fullName evidence="1">Uncharacterized protein</fullName>
    </submittedName>
</protein>
<dbReference type="Proteomes" id="UP000637578">
    <property type="component" value="Unassembled WGS sequence"/>
</dbReference>
<dbReference type="Gene3D" id="3.30.70.890">
    <property type="entry name" value="GHMP kinase, C-terminal domain"/>
    <property type="match status" value="1"/>
</dbReference>
<evidence type="ECO:0000313" key="2">
    <source>
        <dbReference type="Proteomes" id="UP000637578"/>
    </source>
</evidence>
<dbReference type="AlphaFoldDB" id="A0A8J3FXM2"/>
<reference evidence="1" key="1">
    <citation type="journal article" date="2014" name="Int. J. Syst. Evol. Microbiol.">
        <title>Complete genome sequence of Corynebacterium casei LMG S-19264T (=DSM 44701T), isolated from a smear-ripened cheese.</title>
        <authorList>
            <consortium name="US DOE Joint Genome Institute (JGI-PGF)"/>
            <person name="Walter F."/>
            <person name="Albersmeier A."/>
            <person name="Kalinowski J."/>
            <person name="Ruckert C."/>
        </authorList>
    </citation>
    <scope>NUCLEOTIDE SEQUENCE</scope>
    <source>
        <strain evidence="1">CGMCC 4.5737</strain>
    </source>
</reference>
<organism evidence="1 2">
    <name type="scientific">Longimycelium tulufanense</name>
    <dbReference type="NCBI Taxonomy" id="907463"/>
    <lineage>
        <taxon>Bacteria</taxon>
        <taxon>Bacillati</taxon>
        <taxon>Actinomycetota</taxon>
        <taxon>Actinomycetes</taxon>
        <taxon>Pseudonocardiales</taxon>
        <taxon>Pseudonocardiaceae</taxon>
        <taxon>Longimycelium</taxon>
    </lineage>
</organism>
<accession>A0A8J3FXM2</accession>
<gene>
    <name evidence="1" type="ORF">GCM10012275_59370</name>
</gene>
<reference evidence="1" key="2">
    <citation type="submission" date="2020-09" db="EMBL/GenBank/DDBJ databases">
        <authorList>
            <person name="Sun Q."/>
            <person name="Zhou Y."/>
        </authorList>
    </citation>
    <scope>NUCLEOTIDE SEQUENCE</scope>
    <source>
        <strain evidence="1">CGMCC 4.5737</strain>
    </source>
</reference>
<keyword evidence="2" id="KW-1185">Reference proteome</keyword>
<name>A0A8J3FXM2_9PSEU</name>
<sequence length="323" mass="34301">MVVEQSVVDLQSAVNGVRFTARIFEHAYATLPSVVCRAPTALVLLRSPERALAVALPWGVLVAVSEHPRGQAEFYSRNHYTDRFTIDPIMLGETTVPPWAEHSAHALANRALPRGIRLLTQQELPAEMDLLTGVETFCATSLAVQGLYDAHTTVSPPPTDDEGDWPLASDLTYVVVLCARERHALLVGGGGVEHIPCDLAATGHRLLLMELGLSQTVPSGGRVHEEVMERAAHAVRAGDMTVLGALLTEAHVPGVDVMELALDAASEAGALGGRAVGRCAVVLVPTATVPRVRAVVMAKLAGVARRPPRFLTVTPAAGTRRVG</sequence>
<dbReference type="EMBL" id="BMMK01000049">
    <property type="protein sequence ID" value="GGM80872.1"/>
    <property type="molecule type" value="Genomic_DNA"/>
</dbReference>
<comment type="caution">
    <text evidence="1">The sequence shown here is derived from an EMBL/GenBank/DDBJ whole genome shotgun (WGS) entry which is preliminary data.</text>
</comment>
<proteinExistence type="predicted"/>
<dbReference type="RefSeq" id="WP_189061740.1">
    <property type="nucleotide sequence ID" value="NZ_BMMK01000049.1"/>
</dbReference>
<dbReference type="InterPro" id="IPR036554">
    <property type="entry name" value="GHMP_kinase_C_sf"/>
</dbReference>
<evidence type="ECO:0000313" key="1">
    <source>
        <dbReference type="EMBL" id="GGM80872.1"/>
    </source>
</evidence>
<dbReference type="SUPFAM" id="SSF55060">
    <property type="entry name" value="GHMP Kinase, C-terminal domain"/>
    <property type="match status" value="1"/>
</dbReference>